<evidence type="ECO:0000313" key="9">
    <source>
        <dbReference type="Proteomes" id="UP000535908"/>
    </source>
</evidence>
<dbReference type="EMBL" id="JAARWN010000014">
    <property type="protein sequence ID" value="MBC1937143.1"/>
    <property type="molecule type" value="Genomic_DNA"/>
</dbReference>
<reference evidence="8 9" key="1">
    <citation type="submission" date="2020-03" db="EMBL/GenBank/DDBJ databases">
        <title>Soil Listeria distribution.</title>
        <authorList>
            <person name="Liao J."/>
            <person name="Wiedmann M."/>
        </authorList>
    </citation>
    <scope>NUCLEOTIDE SEQUENCE [LARGE SCALE GENOMIC DNA]</scope>
    <source>
        <strain evidence="8 9">FSL L7-0741</strain>
    </source>
</reference>
<keyword evidence="1" id="KW-0229">DNA integration</keyword>
<evidence type="ECO:0000259" key="7">
    <source>
        <dbReference type="PROSITE" id="PS51737"/>
    </source>
</evidence>
<dbReference type="PROSITE" id="PS51737">
    <property type="entry name" value="RECOMBINASE_DNA_BIND"/>
    <property type="match status" value="1"/>
</dbReference>
<name>A0A7X0Y5I3_9LIST</name>
<dbReference type="PROSITE" id="PS00397">
    <property type="entry name" value="RECOMBINASES_1"/>
    <property type="match status" value="1"/>
</dbReference>
<dbReference type="AlphaFoldDB" id="A0A7X0Y5I3"/>
<dbReference type="PANTHER" id="PTHR30461">
    <property type="entry name" value="DNA-INVERTASE FROM LAMBDOID PROPHAGE"/>
    <property type="match status" value="1"/>
</dbReference>
<dbReference type="PANTHER" id="PTHR30461:SF23">
    <property type="entry name" value="DNA RECOMBINASE-RELATED"/>
    <property type="match status" value="1"/>
</dbReference>
<dbReference type="SUPFAM" id="SSF53041">
    <property type="entry name" value="Resolvase-like"/>
    <property type="match status" value="1"/>
</dbReference>
<evidence type="ECO:0000256" key="3">
    <source>
        <dbReference type="ARBA" id="ARBA00023172"/>
    </source>
</evidence>
<keyword evidence="2" id="KW-0238">DNA-binding</keyword>
<evidence type="ECO:0000256" key="2">
    <source>
        <dbReference type="ARBA" id="ARBA00023125"/>
    </source>
</evidence>
<dbReference type="InterPro" id="IPR050639">
    <property type="entry name" value="SSR_resolvase"/>
</dbReference>
<dbReference type="InterPro" id="IPR006118">
    <property type="entry name" value="Recombinase_CS"/>
</dbReference>
<gene>
    <name evidence="8" type="ORF">HCA69_12250</name>
</gene>
<evidence type="ECO:0000259" key="6">
    <source>
        <dbReference type="PROSITE" id="PS51736"/>
    </source>
</evidence>
<dbReference type="GO" id="GO:0003677">
    <property type="term" value="F:DNA binding"/>
    <property type="evidence" value="ECO:0007669"/>
    <property type="project" value="UniProtKB-KW"/>
</dbReference>
<keyword evidence="3" id="KW-0233">DNA recombination</keyword>
<dbReference type="PROSITE" id="PS51736">
    <property type="entry name" value="RECOMBINASES_3"/>
    <property type="match status" value="1"/>
</dbReference>
<evidence type="ECO:0000313" key="8">
    <source>
        <dbReference type="EMBL" id="MBC1937143.1"/>
    </source>
</evidence>
<dbReference type="Gene3D" id="3.40.50.1390">
    <property type="entry name" value="Resolvase, N-terminal catalytic domain"/>
    <property type="match status" value="1"/>
</dbReference>
<dbReference type="Pfam" id="PF07508">
    <property type="entry name" value="Recombinase"/>
    <property type="match status" value="1"/>
</dbReference>
<feature type="domain" description="Resolvase/invertase-type recombinase catalytic" evidence="6">
    <location>
        <begin position="2"/>
        <end position="147"/>
    </location>
</feature>
<organism evidence="8 9">
    <name type="scientific">Listeria grandensis</name>
    <dbReference type="NCBI Taxonomy" id="1494963"/>
    <lineage>
        <taxon>Bacteria</taxon>
        <taxon>Bacillati</taxon>
        <taxon>Bacillota</taxon>
        <taxon>Bacilli</taxon>
        <taxon>Bacillales</taxon>
        <taxon>Listeriaceae</taxon>
        <taxon>Listeria</taxon>
    </lineage>
</organism>
<comment type="caution">
    <text evidence="8">The sequence shown here is derived from an EMBL/GenBank/DDBJ whole genome shotgun (WGS) entry which is preliminary data.</text>
</comment>
<proteinExistence type="predicted"/>
<dbReference type="RefSeq" id="WP_185526649.1">
    <property type="nucleotide sequence ID" value="NZ_JAARWN010000014.1"/>
</dbReference>
<sequence>MKAAIYIRVSTDEQTKKFSIPAQERMARAFCESKGWDVYKVYTDGGYSGKNLKRPAMQEMLGEVDKFDAVIVYRLDRLSRSQIDTMTLIETYFLRNNIDFISLTETLDTTSPGGRAMIGVLAAFAQMERENTRERSIMGRIQRVRSGLRDSPVKRRNFGYDIVDGKLYINESEAAIIREVCDRFEVLQSIGKLQQEQKSQGREVITRSRIMNYLTNDLYIGYVHYLDEVHTKGIHDPIISEEQHYRIKAILESIKQAPNVNQKHRSLLSGLVICAVCGNPYHHASKGTRRHANGEMVEYRYYTCKKNRRKPELEGCENLTYHAIKLESIVLNRINSYSVEARTDEKMKDLVNTKEKIGTLAKKKERLFELYMDGSYEKGDLDPLMSEINAEIKRLEDLNTKQSEALYKTEVSKLLLENQAIDLEHFEFPEKQQFLRSVINKIVVDGERVKVYWL</sequence>
<feature type="domain" description="Recombinase" evidence="7">
    <location>
        <begin position="157"/>
        <end position="257"/>
    </location>
</feature>
<dbReference type="InterPro" id="IPR025827">
    <property type="entry name" value="Zn_ribbon_recom_dom"/>
</dbReference>
<dbReference type="SMART" id="SM00857">
    <property type="entry name" value="Resolvase"/>
    <property type="match status" value="1"/>
</dbReference>
<dbReference type="InterPro" id="IPR011109">
    <property type="entry name" value="DNA_bind_recombinase_dom"/>
</dbReference>
<dbReference type="InterPro" id="IPR006119">
    <property type="entry name" value="Resolv_N"/>
</dbReference>
<protein>
    <submittedName>
        <fullName evidence="8">Recombinase family protein</fullName>
    </submittedName>
</protein>
<evidence type="ECO:0000256" key="5">
    <source>
        <dbReference type="PROSITE-ProRule" id="PRU10137"/>
    </source>
</evidence>
<dbReference type="GO" id="GO:0015074">
    <property type="term" value="P:DNA integration"/>
    <property type="evidence" value="ECO:0007669"/>
    <property type="project" value="UniProtKB-KW"/>
</dbReference>
<evidence type="ECO:0000256" key="1">
    <source>
        <dbReference type="ARBA" id="ARBA00022908"/>
    </source>
</evidence>
<evidence type="ECO:0000256" key="4">
    <source>
        <dbReference type="PIRSR" id="PIRSR606118-50"/>
    </source>
</evidence>
<dbReference type="Pfam" id="PF13408">
    <property type="entry name" value="Zn_ribbon_recom"/>
    <property type="match status" value="1"/>
</dbReference>
<dbReference type="GO" id="GO:0000150">
    <property type="term" value="F:DNA strand exchange activity"/>
    <property type="evidence" value="ECO:0007669"/>
    <property type="project" value="InterPro"/>
</dbReference>
<dbReference type="Proteomes" id="UP000535908">
    <property type="component" value="Unassembled WGS sequence"/>
</dbReference>
<dbReference type="InterPro" id="IPR038109">
    <property type="entry name" value="DNA_bind_recomb_sf"/>
</dbReference>
<dbReference type="InterPro" id="IPR036162">
    <property type="entry name" value="Resolvase-like_N_sf"/>
</dbReference>
<dbReference type="Pfam" id="PF00239">
    <property type="entry name" value="Resolvase"/>
    <property type="match status" value="1"/>
</dbReference>
<accession>A0A7X0Y5I3</accession>
<dbReference type="CDD" id="cd00338">
    <property type="entry name" value="Ser_Recombinase"/>
    <property type="match status" value="1"/>
</dbReference>
<feature type="active site" description="O-(5'-phospho-DNA)-serine intermediate" evidence="4 5">
    <location>
        <position position="10"/>
    </location>
</feature>
<dbReference type="Gene3D" id="3.90.1750.20">
    <property type="entry name" value="Putative Large Serine Recombinase, Chain B, Domain 2"/>
    <property type="match status" value="1"/>
</dbReference>